<keyword evidence="2" id="KW-0813">Transport</keyword>
<dbReference type="Gene3D" id="1.10.3860.10">
    <property type="entry name" value="Sodium:dicarboxylate symporter"/>
    <property type="match status" value="1"/>
</dbReference>
<proteinExistence type="predicted"/>
<keyword evidence="6 7" id="KW-0472">Membrane</keyword>
<protein>
    <submittedName>
        <fullName evidence="8">Dicarboxylate/amino acid:cation symporter</fullName>
    </submittedName>
</protein>
<feature type="transmembrane region" description="Helical" evidence="7">
    <location>
        <begin position="190"/>
        <end position="215"/>
    </location>
</feature>
<dbReference type="Pfam" id="PF00375">
    <property type="entry name" value="SDF"/>
    <property type="match status" value="1"/>
</dbReference>
<dbReference type="AlphaFoldDB" id="A0A538U4P7"/>
<dbReference type="SUPFAM" id="SSF118215">
    <property type="entry name" value="Proton glutamate symport protein"/>
    <property type="match status" value="1"/>
</dbReference>
<evidence type="ECO:0000313" key="8">
    <source>
        <dbReference type="EMBL" id="TMQ70855.1"/>
    </source>
</evidence>
<gene>
    <name evidence="8" type="ORF">E6K81_11620</name>
</gene>
<feature type="transmembrane region" description="Helical" evidence="7">
    <location>
        <begin position="151"/>
        <end position="169"/>
    </location>
</feature>
<evidence type="ECO:0000256" key="6">
    <source>
        <dbReference type="ARBA" id="ARBA00023136"/>
    </source>
</evidence>
<evidence type="ECO:0000256" key="5">
    <source>
        <dbReference type="ARBA" id="ARBA00022989"/>
    </source>
</evidence>
<reference evidence="8 9" key="1">
    <citation type="journal article" date="2019" name="Nat. Microbiol.">
        <title>Mediterranean grassland soil C-N compound turnover is dependent on rainfall and depth, and is mediated by genomically divergent microorganisms.</title>
        <authorList>
            <person name="Diamond S."/>
            <person name="Andeer P.F."/>
            <person name="Li Z."/>
            <person name="Crits-Christoph A."/>
            <person name="Burstein D."/>
            <person name="Anantharaman K."/>
            <person name="Lane K.R."/>
            <person name="Thomas B.C."/>
            <person name="Pan C."/>
            <person name="Northen T.R."/>
            <person name="Banfield J.F."/>
        </authorList>
    </citation>
    <scope>NUCLEOTIDE SEQUENCE [LARGE SCALE GENOMIC DNA]</scope>
    <source>
        <strain evidence="8">WS_11</strain>
    </source>
</reference>
<feature type="transmembrane region" description="Helical" evidence="7">
    <location>
        <begin position="39"/>
        <end position="64"/>
    </location>
</feature>
<dbReference type="InterPro" id="IPR036458">
    <property type="entry name" value="Na:dicarbo_symporter_sf"/>
</dbReference>
<dbReference type="PANTHER" id="PTHR42865:SF7">
    <property type="entry name" value="PROTON_GLUTAMATE-ASPARTATE SYMPORTER"/>
    <property type="match status" value="1"/>
</dbReference>
<dbReference type="EMBL" id="VBPB01000198">
    <property type="protein sequence ID" value="TMQ70855.1"/>
    <property type="molecule type" value="Genomic_DNA"/>
</dbReference>
<dbReference type="PANTHER" id="PTHR42865">
    <property type="entry name" value="PROTON/GLUTAMATE-ASPARTATE SYMPORTER"/>
    <property type="match status" value="1"/>
</dbReference>
<comment type="subcellular location">
    <subcellularLocation>
        <location evidence="1">Cell membrane</location>
        <topology evidence="1">Multi-pass membrane protein</topology>
    </subcellularLocation>
</comment>
<accession>A0A538U4P7</accession>
<comment type="caution">
    <text evidence="8">The sequence shown here is derived from an EMBL/GenBank/DDBJ whole genome shotgun (WGS) entry which is preliminary data.</text>
</comment>
<dbReference type="GO" id="GO:0015293">
    <property type="term" value="F:symporter activity"/>
    <property type="evidence" value="ECO:0007669"/>
    <property type="project" value="UniProtKB-KW"/>
</dbReference>
<keyword evidence="4 7" id="KW-0812">Transmembrane</keyword>
<keyword evidence="5 7" id="KW-1133">Transmembrane helix</keyword>
<organism evidence="8 9">
    <name type="scientific">Eiseniibacteriota bacterium</name>
    <dbReference type="NCBI Taxonomy" id="2212470"/>
    <lineage>
        <taxon>Bacteria</taxon>
        <taxon>Candidatus Eiseniibacteriota</taxon>
    </lineage>
</organism>
<dbReference type="GO" id="GO:0005886">
    <property type="term" value="C:plasma membrane"/>
    <property type="evidence" value="ECO:0007669"/>
    <property type="project" value="UniProtKB-SubCell"/>
</dbReference>
<evidence type="ECO:0000256" key="2">
    <source>
        <dbReference type="ARBA" id="ARBA00022448"/>
    </source>
</evidence>
<sequence>MFIGLATGLVLGVAANLTLGASPRLEWFVKHLTEPAGKIFLRLLFMLVIPLILSALALGVSGLGDLKRLGRIGLKTLAYTVVVSTIAVLIGVGMVNLFKPGTGLSPALKQRLAAQASAAPAAAPSSGGTGVDFLVGLVPNNIVKAMGDGDMLAVMVFALFLGIGLAVTRTESARRLEEALEGLYDVVMRLLGMVIQVAPVGVACLLFTLTARLGFDVLKQLGAYVLVVVGALALHQFGVYSLSVWWLGRMSPVFFFRSVRDAMVTAFSTASSNATLPTSLLVAEQNLKLPPHVSRFVLTIGSTANQNGTALFEGVTVLFLAQFFGVHLTLAQQITVCFICVLGGIGTAGVPAGSIPVVVMILGMVGIPPEGIGMILGVDRFLDMCRTTLNVTGDLAAAVVVSRGEAARAPVAGD</sequence>
<name>A0A538U4P7_UNCEI</name>
<evidence type="ECO:0000256" key="4">
    <source>
        <dbReference type="ARBA" id="ARBA00022692"/>
    </source>
</evidence>
<evidence type="ECO:0000256" key="7">
    <source>
        <dbReference type="SAM" id="Phobius"/>
    </source>
</evidence>
<dbReference type="GO" id="GO:0006835">
    <property type="term" value="P:dicarboxylic acid transport"/>
    <property type="evidence" value="ECO:0007669"/>
    <property type="project" value="TreeGrafter"/>
</dbReference>
<dbReference type="PRINTS" id="PR00173">
    <property type="entry name" value="EDTRNSPORT"/>
</dbReference>
<evidence type="ECO:0000256" key="1">
    <source>
        <dbReference type="ARBA" id="ARBA00004651"/>
    </source>
</evidence>
<keyword evidence="3" id="KW-1003">Cell membrane</keyword>
<feature type="transmembrane region" description="Helical" evidence="7">
    <location>
        <begin position="76"/>
        <end position="98"/>
    </location>
</feature>
<dbReference type="Proteomes" id="UP000319771">
    <property type="component" value="Unassembled WGS sequence"/>
</dbReference>
<feature type="transmembrane region" description="Helical" evidence="7">
    <location>
        <begin position="221"/>
        <end position="247"/>
    </location>
</feature>
<dbReference type="InterPro" id="IPR001991">
    <property type="entry name" value="Na-dicarboxylate_symporter"/>
</dbReference>
<evidence type="ECO:0000313" key="9">
    <source>
        <dbReference type="Proteomes" id="UP000319771"/>
    </source>
</evidence>
<evidence type="ECO:0000256" key="3">
    <source>
        <dbReference type="ARBA" id="ARBA00022475"/>
    </source>
</evidence>